<organism evidence="1 2">
    <name type="scientific">Zophobas morio</name>
    <dbReference type="NCBI Taxonomy" id="2755281"/>
    <lineage>
        <taxon>Eukaryota</taxon>
        <taxon>Metazoa</taxon>
        <taxon>Ecdysozoa</taxon>
        <taxon>Arthropoda</taxon>
        <taxon>Hexapoda</taxon>
        <taxon>Insecta</taxon>
        <taxon>Pterygota</taxon>
        <taxon>Neoptera</taxon>
        <taxon>Endopterygota</taxon>
        <taxon>Coleoptera</taxon>
        <taxon>Polyphaga</taxon>
        <taxon>Cucujiformia</taxon>
        <taxon>Tenebrionidae</taxon>
        <taxon>Zophobas</taxon>
    </lineage>
</organism>
<comment type="caution">
    <text evidence="1">The sequence shown here is derived from an EMBL/GenBank/DDBJ whole genome shotgun (WGS) entry which is preliminary data.</text>
</comment>
<evidence type="ECO:0000313" key="2">
    <source>
        <dbReference type="Proteomes" id="UP001168821"/>
    </source>
</evidence>
<protein>
    <submittedName>
        <fullName evidence="1">Uncharacterized protein</fullName>
    </submittedName>
</protein>
<dbReference type="AlphaFoldDB" id="A0AA38J6F4"/>
<reference evidence="1" key="1">
    <citation type="journal article" date="2023" name="G3 (Bethesda)">
        <title>Whole genome assemblies of Zophobas morio and Tenebrio molitor.</title>
        <authorList>
            <person name="Kaur S."/>
            <person name="Stinson S.A."/>
            <person name="diCenzo G.C."/>
        </authorList>
    </citation>
    <scope>NUCLEOTIDE SEQUENCE</scope>
    <source>
        <strain evidence="1">QUZm001</strain>
    </source>
</reference>
<accession>A0AA38J6F4</accession>
<gene>
    <name evidence="1" type="ORF">Zmor_000627</name>
</gene>
<proteinExistence type="predicted"/>
<evidence type="ECO:0000313" key="1">
    <source>
        <dbReference type="EMBL" id="KAJ3665114.1"/>
    </source>
</evidence>
<dbReference type="Proteomes" id="UP001168821">
    <property type="component" value="Unassembled WGS sequence"/>
</dbReference>
<name>A0AA38J6F4_9CUCU</name>
<sequence>MTNIDKKFVSGVKHFQVCPNKLSQLLKAVSCGCFSFLATSTLQELSATQLLLSQVVKVESDFTEQPVDVLLYSQLLPYEGTARSLNYLRA</sequence>
<keyword evidence="2" id="KW-1185">Reference proteome</keyword>
<dbReference type="EMBL" id="JALNTZ010000001">
    <property type="protein sequence ID" value="KAJ3665114.1"/>
    <property type="molecule type" value="Genomic_DNA"/>
</dbReference>